<dbReference type="Proteomes" id="UP000075880">
    <property type="component" value="Unassembled WGS sequence"/>
</dbReference>
<feature type="region of interest" description="Disordered" evidence="1">
    <location>
        <begin position="208"/>
        <end position="488"/>
    </location>
</feature>
<reference evidence="3" key="1">
    <citation type="submission" date="2024-04" db="UniProtKB">
        <authorList>
            <consortium name="EnsemblMetazoa"/>
        </authorList>
    </citation>
    <scope>IDENTIFICATION</scope>
    <source>
        <strain evidence="3">EBRO</strain>
    </source>
</reference>
<feature type="region of interest" description="Disordered" evidence="1">
    <location>
        <begin position="724"/>
        <end position="816"/>
    </location>
</feature>
<feature type="compositionally biased region" description="Acidic residues" evidence="1">
    <location>
        <begin position="223"/>
        <end position="232"/>
    </location>
</feature>
<evidence type="ECO:0000256" key="2">
    <source>
        <dbReference type="SAM" id="Phobius"/>
    </source>
</evidence>
<evidence type="ECO:0000313" key="3">
    <source>
        <dbReference type="EnsemblMetazoa" id="ENSAATROPP004408"/>
    </source>
</evidence>
<feature type="region of interest" description="Disordered" evidence="1">
    <location>
        <begin position="574"/>
        <end position="650"/>
    </location>
</feature>
<dbReference type="AlphaFoldDB" id="A0AAG5D165"/>
<keyword evidence="2" id="KW-0812">Transmembrane</keyword>
<feature type="compositionally biased region" description="Gly residues" evidence="1">
    <location>
        <begin position="449"/>
        <end position="461"/>
    </location>
</feature>
<organism evidence="3 4">
    <name type="scientific">Anopheles atroparvus</name>
    <name type="common">European mosquito</name>
    <dbReference type="NCBI Taxonomy" id="41427"/>
    <lineage>
        <taxon>Eukaryota</taxon>
        <taxon>Metazoa</taxon>
        <taxon>Ecdysozoa</taxon>
        <taxon>Arthropoda</taxon>
        <taxon>Hexapoda</taxon>
        <taxon>Insecta</taxon>
        <taxon>Pterygota</taxon>
        <taxon>Neoptera</taxon>
        <taxon>Endopterygota</taxon>
        <taxon>Diptera</taxon>
        <taxon>Nematocera</taxon>
        <taxon>Culicoidea</taxon>
        <taxon>Culicidae</taxon>
        <taxon>Anophelinae</taxon>
        <taxon>Anopheles</taxon>
    </lineage>
</organism>
<keyword evidence="2" id="KW-1133">Transmembrane helix</keyword>
<protein>
    <submittedName>
        <fullName evidence="3">Uncharacterized protein</fullName>
    </submittedName>
</protein>
<feature type="transmembrane region" description="Helical" evidence="2">
    <location>
        <begin position="82"/>
        <end position="103"/>
    </location>
</feature>
<name>A0AAG5D165_ANOAO</name>
<accession>A0AAG5D165</accession>
<keyword evidence="4" id="KW-1185">Reference proteome</keyword>
<feature type="compositionally biased region" description="Low complexity" evidence="1">
    <location>
        <begin position="362"/>
        <end position="425"/>
    </location>
</feature>
<dbReference type="EnsemblMetazoa" id="ENSAATROPT004601">
    <property type="protein sequence ID" value="ENSAATROPP004408"/>
    <property type="gene ID" value="ENSAATROPG003662"/>
</dbReference>
<feature type="compositionally biased region" description="Gly residues" evidence="1">
    <location>
        <begin position="325"/>
        <end position="347"/>
    </location>
</feature>
<proteinExistence type="predicted"/>
<sequence length="816" mass="84011">MWEMLDPDLECGNECGGPGPPPEFLVPPPPRPPFLAELVNCNEEQQQAPFGAASSFGDVDMCEAFPIIDASYHSGPSFQTSAMIALCSVLLLLVIFISSLLVWKHKRKVQNFLPCKTPTRGGPPHLDATGVSAAHSVTYEDPDVHLGHHPLVMRHHHHHHHHHNMELHAKQIHYPSGYPMPRSPPLFICSSPGPDPYRSHDNVYEELEHGHGRDTDSEPPIQSDDDFAEDELSLPGDRSFHKSPSDGTTVATIYHDRSNGGGSSNSAATTASTSTVPAADGGVAVAGGGVPGGYLDRGRTERNSLLSSSSSSGNDNNHPLHPRHGAGGGGGGGGSGGGGGGGAGGPGGGPPQPGANGGSNGGNSNNNGSNGSSSASNSNRNSNSSTDCVSSHSGNNNTNGSTSNNNNSNSSASGNSNANIGTPTTGIGGSLSSGLGLFRSRKHHPATLGGSGRRGGGSRGGEAGHHFGANVPTASLDGGLVPDGGPLGGDPVVLPPMYDERALMTLPPPAYHHAAAHHQNHPQHQHHHHHPAHLHLNGVNNNNGPLRSNYYSTIDDDLLDPVERRNRINAQLSASSGVIHHGPGGGGGVSTIFRNGHRAPCPPHGINNNNNHSHHPSGGRSRTNPRSSDRRGRNALQLANGNGHGGHLAVISTPDPSQYIYHEPVFHEGLIYDGCLSHTYSDRSGGSGSTGTGSTGGMAYPYILPQFTTFRNGGGAGVGGPPAAGAQSLYSRDSSFGSDSGYSQHTQTSNRSGAGWSQRRPVTQCTTSGTSATSTTTLPGGGGPKSTGPLHPKAPAEQQLAHGAPATPTAQAMVDS</sequence>
<evidence type="ECO:0000256" key="1">
    <source>
        <dbReference type="SAM" id="MobiDB-lite"/>
    </source>
</evidence>
<feature type="compositionally biased region" description="Low complexity" evidence="1">
    <location>
        <begin position="766"/>
        <end position="778"/>
    </location>
</feature>
<evidence type="ECO:0000313" key="4">
    <source>
        <dbReference type="Proteomes" id="UP000075880"/>
    </source>
</evidence>
<feature type="compositionally biased region" description="Low complexity" evidence="1">
    <location>
        <begin position="264"/>
        <end position="283"/>
    </location>
</feature>
<feature type="compositionally biased region" description="Polar residues" evidence="1">
    <location>
        <begin position="728"/>
        <end position="752"/>
    </location>
</feature>
<keyword evidence="2" id="KW-0472">Membrane</keyword>